<evidence type="ECO:0000313" key="3">
    <source>
        <dbReference type="Proteomes" id="UP000534286"/>
    </source>
</evidence>
<proteinExistence type="predicted"/>
<accession>A0A7W7WDX3</accession>
<keyword evidence="1" id="KW-0812">Transmembrane</keyword>
<evidence type="ECO:0000256" key="1">
    <source>
        <dbReference type="SAM" id="Phobius"/>
    </source>
</evidence>
<name>A0A7W7WDX3_9ACTN</name>
<dbReference type="AlphaFoldDB" id="A0A7W7WDX3"/>
<evidence type="ECO:0000313" key="2">
    <source>
        <dbReference type="EMBL" id="MBB4943318.1"/>
    </source>
</evidence>
<sequence length="164" mass="18128">MASTIAKAWDWAWNAKSRSILPTSLDRSLTVVQALLCAWFVLAPAVWALFAVAALYATMGIAVLWLRVHRGPADCGCWGRSRPGRLSFRLAATNLALAAAAAAVTMLEAVNPEFALRLFVLATVAIILFFLMVVVPAYRPLIKRYRELADRYRPWAAGFPHLRS</sequence>
<gene>
    <name evidence="2" type="ORF">FHR32_007718</name>
</gene>
<keyword evidence="1" id="KW-0472">Membrane</keyword>
<dbReference type="EMBL" id="JACHJU010000005">
    <property type="protein sequence ID" value="MBB4943318.1"/>
    <property type="molecule type" value="Genomic_DNA"/>
</dbReference>
<feature type="transmembrane region" description="Helical" evidence="1">
    <location>
        <begin position="32"/>
        <end position="65"/>
    </location>
</feature>
<organism evidence="2 3">
    <name type="scientific">Streptosporangium album</name>
    <dbReference type="NCBI Taxonomy" id="47479"/>
    <lineage>
        <taxon>Bacteria</taxon>
        <taxon>Bacillati</taxon>
        <taxon>Actinomycetota</taxon>
        <taxon>Actinomycetes</taxon>
        <taxon>Streptosporangiales</taxon>
        <taxon>Streptosporangiaceae</taxon>
        <taxon>Streptosporangium</taxon>
    </lineage>
</organism>
<keyword evidence="1" id="KW-1133">Transmembrane helix</keyword>
<comment type="caution">
    <text evidence="2">The sequence shown here is derived from an EMBL/GenBank/DDBJ whole genome shotgun (WGS) entry which is preliminary data.</text>
</comment>
<reference evidence="2 3" key="1">
    <citation type="submission" date="2020-08" db="EMBL/GenBank/DDBJ databases">
        <title>Sequencing the genomes of 1000 actinobacteria strains.</title>
        <authorList>
            <person name="Klenk H.-P."/>
        </authorList>
    </citation>
    <scope>NUCLEOTIDE SEQUENCE [LARGE SCALE GENOMIC DNA]</scope>
    <source>
        <strain evidence="2 3">DSM 43023</strain>
    </source>
</reference>
<protein>
    <submittedName>
        <fullName evidence="2">Membrane protein YdbS with pleckstrin-like domain</fullName>
    </submittedName>
</protein>
<keyword evidence="3" id="KW-1185">Reference proteome</keyword>
<feature type="transmembrane region" description="Helical" evidence="1">
    <location>
        <begin position="86"/>
        <end position="106"/>
    </location>
</feature>
<dbReference type="Proteomes" id="UP000534286">
    <property type="component" value="Unassembled WGS sequence"/>
</dbReference>
<dbReference type="RefSeq" id="WP_184759175.1">
    <property type="nucleotide sequence ID" value="NZ_JACHJU010000005.1"/>
</dbReference>
<feature type="transmembrane region" description="Helical" evidence="1">
    <location>
        <begin position="118"/>
        <end position="138"/>
    </location>
</feature>